<evidence type="ECO:0000256" key="3">
    <source>
        <dbReference type="ARBA" id="ARBA00022448"/>
    </source>
</evidence>
<evidence type="ECO:0000256" key="6">
    <source>
        <dbReference type="ARBA" id="ARBA00022840"/>
    </source>
</evidence>
<dbReference type="Pfam" id="PF00005">
    <property type="entry name" value="ABC_tran"/>
    <property type="match status" value="2"/>
</dbReference>
<dbReference type="SMART" id="SM00382">
    <property type="entry name" value="AAA"/>
    <property type="match status" value="2"/>
</dbReference>
<keyword evidence="7" id="KW-1278">Translocase</keyword>
<gene>
    <name evidence="11" type="ORF">WMO41_13425</name>
</gene>
<dbReference type="InterPro" id="IPR050095">
    <property type="entry name" value="ECF_ABC_transporter_ATP-bd"/>
</dbReference>
<evidence type="ECO:0000256" key="2">
    <source>
        <dbReference type="ARBA" id="ARBA00005417"/>
    </source>
</evidence>
<dbReference type="EMBL" id="JBBMFJ010000032">
    <property type="protein sequence ID" value="MEQ2564149.1"/>
    <property type="molecule type" value="Genomic_DNA"/>
</dbReference>
<dbReference type="InterPro" id="IPR003593">
    <property type="entry name" value="AAA+_ATPase"/>
</dbReference>
<proteinExistence type="inferred from homology"/>
<dbReference type="InterPro" id="IPR015856">
    <property type="entry name" value="ABC_transpr_CbiO/EcfA_su"/>
</dbReference>
<dbReference type="CDD" id="cd03225">
    <property type="entry name" value="ABC_cobalt_CbiO_domain1"/>
    <property type="match status" value="2"/>
</dbReference>
<evidence type="ECO:0000256" key="7">
    <source>
        <dbReference type="ARBA" id="ARBA00022967"/>
    </source>
</evidence>
<dbReference type="SUPFAM" id="SSF52540">
    <property type="entry name" value="P-loop containing nucleoside triphosphate hydrolases"/>
    <property type="match status" value="2"/>
</dbReference>
<accession>A0ABV1HPV9</accession>
<reference evidence="11 12" key="1">
    <citation type="submission" date="2024-03" db="EMBL/GenBank/DDBJ databases">
        <title>Human intestinal bacterial collection.</title>
        <authorList>
            <person name="Pauvert C."/>
            <person name="Hitch T.C.A."/>
            <person name="Clavel T."/>
        </authorList>
    </citation>
    <scope>NUCLEOTIDE SEQUENCE [LARGE SCALE GENOMIC DNA]</scope>
    <source>
        <strain evidence="11 12">CLA-AP-H27</strain>
    </source>
</reference>
<feature type="region of interest" description="Disordered" evidence="9">
    <location>
        <begin position="290"/>
        <end position="340"/>
    </location>
</feature>
<dbReference type="InterPro" id="IPR003439">
    <property type="entry name" value="ABC_transporter-like_ATP-bd"/>
</dbReference>
<organism evidence="11 12">
    <name type="scientific">Ventrimonas faecis</name>
    <dbReference type="NCBI Taxonomy" id="3133170"/>
    <lineage>
        <taxon>Bacteria</taxon>
        <taxon>Bacillati</taxon>
        <taxon>Bacillota</taxon>
        <taxon>Clostridia</taxon>
        <taxon>Lachnospirales</taxon>
        <taxon>Lachnospiraceae</taxon>
        <taxon>Ventrimonas</taxon>
    </lineage>
</organism>
<evidence type="ECO:0000256" key="4">
    <source>
        <dbReference type="ARBA" id="ARBA00022475"/>
    </source>
</evidence>
<sequence>MSVITVENLRYRYPHAKELALDGLDFSVEKGEFIGIIGENGAGKSTLSQAIMGLVPQFYKGAYGGKVMVDGIEAGKTPVAQLCGHVGLVFQNPFNQLSGSKDNVYEEVAFGMQNLGVPAEEMKNRVEEALKLLDIWQYRDRNPFDLSGGQMQRVAIASVLVMRPDVMILDEPTSQLDPEGSDEVFRSVETLTGSGITILMIEQKIEKLAAYCNRILLLHKGKQIAFDTPQKVFSMPDLNTYGIQAPAFTRICKAEQVTLADGTYPVTVEEAAGVLKEKKVGAQAQECADGVEHAQETAGADAAGTESAPMQDALAGAGDAQPQTAAEREMSGSAQPAVQPDASASCDEQFRIENLDFSYLVDIPVLKNLNMKLDKRPTAIIGQNGAGKTTLVKLLKGLLKPVSGSIYFHGEDISGKTVAMLAGNVGYVFQNPDDQIFKYNVMDEILFGPLNIGMDSERAKKEAQRALELTGLTGKEKENPYDLELYERKMTAIASVLAMDTDVLILDEPTIAQDWKGRQIIGGIIRSLSERGKLVIAILHDMDFVAENFERVIIMAHGQVLADGTAKEVFAQEDALKKARLQKPYVMQLCEALGYEKSYLTVEEILKDQVS</sequence>
<name>A0ABV1HPV9_9FIRM</name>
<keyword evidence="4" id="KW-1003">Cell membrane</keyword>
<evidence type="ECO:0000256" key="9">
    <source>
        <dbReference type="SAM" id="MobiDB-lite"/>
    </source>
</evidence>
<feature type="domain" description="ABC transporter" evidence="10">
    <location>
        <begin position="350"/>
        <end position="582"/>
    </location>
</feature>
<keyword evidence="3" id="KW-0813">Transport</keyword>
<comment type="caution">
    <text evidence="11">The sequence shown here is derived from an EMBL/GenBank/DDBJ whole genome shotgun (WGS) entry which is preliminary data.</text>
</comment>
<evidence type="ECO:0000256" key="1">
    <source>
        <dbReference type="ARBA" id="ARBA00004202"/>
    </source>
</evidence>
<protein>
    <submittedName>
        <fullName evidence="11">ABC transporter ATP-binding protein</fullName>
    </submittedName>
</protein>
<dbReference type="PANTHER" id="PTHR43553">
    <property type="entry name" value="HEAVY METAL TRANSPORTER"/>
    <property type="match status" value="1"/>
</dbReference>
<evidence type="ECO:0000256" key="5">
    <source>
        <dbReference type="ARBA" id="ARBA00022741"/>
    </source>
</evidence>
<dbReference type="PROSITE" id="PS00211">
    <property type="entry name" value="ABC_TRANSPORTER_1"/>
    <property type="match status" value="1"/>
</dbReference>
<comment type="similarity">
    <text evidence="2">Belongs to the ABC transporter superfamily.</text>
</comment>
<dbReference type="InterPro" id="IPR017871">
    <property type="entry name" value="ABC_transporter-like_CS"/>
</dbReference>
<dbReference type="RefSeq" id="WP_349230197.1">
    <property type="nucleotide sequence ID" value="NZ_JBBMFJ010000032.1"/>
</dbReference>
<feature type="domain" description="ABC transporter" evidence="10">
    <location>
        <begin position="4"/>
        <end position="245"/>
    </location>
</feature>
<dbReference type="Gene3D" id="3.40.50.300">
    <property type="entry name" value="P-loop containing nucleotide triphosphate hydrolases"/>
    <property type="match status" value="2"/>
</dbReference>
<dbReference type="GO" id="GO:0005524">
    <property type="term" value="F:ATP binding"/>
    <property type="evidence" value="ECO:0007669"/>
    <property type="project" value="UniProtKB-KW"/>
</dbReference>
<keyword evidence="5" id="KW-0547">Nucleotide-binding</keyword>
<keyword evidence="8" id="KW-0472">Membrane</keyword>
<evidence type="ECO:0000259" key="10">
    <source>
        <dbReference type="PROSITE" id="PS50893"/>
    </source>
</evidence>
<dbReference type="PANTHER" id="PTHR43553:SF26">
    <property type="entry name" value="ABC TRANSPORTER ATP-BINDING PROTEIN BC_2655-RELATED"/>
    <property type="match status" value="1"/>
</dbReference>
<keyword evidence="12" id="KW-1185">Reference proteome</keyword>
<dbReference type="NCBIfam" id="NF010167">
    <property type="entry name" value="PRK13648.1"/>
    <property type="match status" value="2"/>
</dbReference>
<evidence type="ECO:0000313" key="11">
    <source>
        <dbReference type="EMBL" id="MEQ2564149.1"/>
    </source>
</evidence>
<dbReference type="InterPro" id="IPR027417">
    <property type="entry name" value="P-loop_NTPase"/>
</dbReference>
<comment type="subcellular location">
    <subcellularLocation>
        <location evidence="1">Cell membrane</location>
        <topology evidence="1">Peripheral membrane protein</topology>
    </subcellularLocation>
</comment>
<evidence type="ECO:0000313" key="12">
    <source>
        <dbReference type="Proteomes" id="UP001437460"/>
    </source>
</evidence>
<keyword evidence="6 11" id="KW-0067">ATP-binding</keyword>
<dbReference type="PROSITE" id="PS50893">
    <property type="entry name" value="ABC_TRANSPORTER_2"/>
    <property type="match status" value="2"/>
</dbReference>
<dbReference type="Proteomes" id="UP001437460">
    <property type="component" value="Unassembled WGS sequence"/>
</dbReference>
<evidence type="ECO:0000256" key="8">
    <source>
        <dbReference type="ARBA" id="ARBA00023136"/>
    </source>
</evidence>